<dbReference type="InterPro" id="IPR003594">
    <property type="entry name" value="HATPase_dom"/>
</dbReference>
<dbReference type="PANTHER" id="PTHR11947">
    <property type="entry name" value="PYRUVATE DEHYDROGENASE KINASE"/>
    <property type="match status" value="1"/>
</dbReference>
<dbReference type="EC" id="2.7.11.-" evidence="8"/>
<dbReference type="InterPro" id="IPR036784">
    <property type="entry name" value="AK/P_DHK_N_sf"/>
</dbReference>
<dbReference type="SMART" id="SM00387">
    <property type="entry name" value="HATPase_c"/>
    <property type="match status" value="1"/>
</dbReference>
<keyword evidence="7 8" id="KW-0496">Mitochondrion</keyword>
<dbReference type="KEGG" id="crg:105328662"/>
<dbReference type="HOGENOM" id="CLU_023861_4_0_1"/>
<sequence length="415" mass="47251">MATVSCFKRKKYIEKSFLCSRLICQFLNFKQYHRTNDYTERTSSISSFYNQSAIEQVARQPSVRLTPTTLLYAGKSPDKSHLLRSAQYLHKELPVRIAHRIRGFRGLPFIVGCNPTILKVHEMYIRAFYILYEHPPVVDFASEQVYSHTLRTLLDDHSNVVTMLAEGFSECRRHIQDEEMIRLFLDRMLKSRLGIRLLVEHHLALHDEKANHVGIVDVNFSPRVFVEQCAQNVRNLCLSKYGCSPAIRLNGHLHARFPYIPQPLEYILGEILKNAYRASVESHVTNRDNIPDIIVTIANNDLDFIIRVSDRGGGIPHSIVERVHNYNYSSSGGENSNNNTGAQQQVGLFDEITNPCNRSGENPGTMHGYGFGLPSSRTYADYLGGSLSMQTMQGIGTDVYLRLVHIDGTKESFRI</sequence>
<dbReference type="GO" id="GO:0005524">
    <property type="term" value="F:ATP binding"/>
    <property type="evidence" value="ECO:0007669"/>
    <property type="project" value="UniProtKB-UniRule"/>
</dbReference>
<dbReference type="InterPro" id="IPR039028">
    <property type="entry name" value="BCKD/PDK"/>
</dbReference>
<dbReference type="GO" id="GO:0010906">
    <property type="term" value="P:regulation of glucose metabolic process"/>
    <property type="evidence" value="ECO:0007669"/>
    <property type="project" value="TreeGrafter"/>
</dbReference>
<dbReference type="InParanoid" id="K1RCK5"/>
<dbReference type="Gene3D" id="3.30.565.10">
    <property type="entry name" value="Histidine kinase-like ATPase, C-terminal domain"/>
    <property type="match status" value="1"/>
</dbReference>
<evidence type="ECO:0000256" key="6">
    <source>
        <dbReference type="ARBA" id="ARBA00022840"/>
    </source>
</evidence>
<evidence type="ECO:0000256" key="4">
    <source>
        <dbReference type="ARBA" id="ARBA00022741"/>
    </source>
</evidence>
<evidence type="ECO:0000256" key="8">
    <source>
        <dbReference type="RuleBase" id="RU366032"/>
    </source>
</evidence>
<keyword evidence="2" id="KW-0597">Phosphoprotein</keyword>
<comment type="subcellular location">
    <subcellularLocation>
        <location evidence="8">Mitochondrion matrix</location>
    </subcellularLocation>
</comment>
<dbReference type="AlphaFoldDB" id="K1RCK5"/>
<evidence type="ECO:0000256" key="2">
    <source>
        <dbReference type="ARBA" id="ARBA00022553"/>
    </source>
</evidence>
<comment type="similarity">
    <text evidence="1 8">Belongs to the PDK/BCKDK protein kinase family.</text>
</comment>
<evidence type="ECO:0000256" key="5">
    <source>
        <dbReference type="ARBA" id="ARBA00022777"/>
    </source>
</evidence>
<dbReference type="PROSITE" id="PS50109">
    <property type="entry name" value="HIS_KIN"/>
    <property type="match status" value="1"/>
</dbReference>
<reference evidence="9" key="1">
    <citation type="journal article" date="2012" name="Nature">
        <title>The oyster genome reveals stress adaptation and complexity of shell formation.</title>
        <authorList>
            <person name="Zhang G."/>
            <person name="Fang X."/>
            <person name="Guo X."/>
            <person name="Li L."/>
            <person name="Luo R."/>
            <person name="Xu F."/>
            <person name="Yang P."/>
            <person name="Zhang L."/>
            <person name="Wang X."/>
            <person name="Qi H."/>
            <person name="Xiong Z."/>
            <person name="Que H."/>
            <person name="Xie Y."/>
            <person name="Holland P.W."/>
            <person name="Paps J."/>
            <person name="Zhu Y."/>
            <person name="Wu F."/>
            <person name="Chen Y."/>
            <person name="Wang J."/>
            <person name="Peng C."/>
            <person name="Meng J."/>
            <person name="Yang L."/>
            <person name="Liu J."/>
            <person name="Wen B."/>
            <person name="Zhang N."/>
            <person name="Huang Z."/>
            <person name="Zhu Q."/>
            <person name="Feng Y."/>
            <person name="Mount A."/>
            <person name="Hedgecock D."/>
            <person name="Xu Z."/>
            <person name="Liu Y."/>
            <person name="Domazet-Loso T."/>
            <person name="Du Y."/>
            <person name="Sun X."/>
            <person name="Zhang S."/>
            <person name="Liu B."/>
            <person name="Cheng P."/>
            <person name="Jiang X."/>
            <person name="Li J."/>
            <person name="Fan D."/>
            <person name="Wang W."/>
            <person name="Fu W."/>
            <person name="Wang T."/>
            <person name="Wang B."/>
            <person name="Zhang J."/>
            <person name="Peng Z."/>
            <person name="Li Y."/>
            <person name="Li N."/>
            <person name="Wang J."/>
            <person name="Chen M."/>
            <person name="He Y."/>
            <person name="Tan F."/>
            <person name="Song X."/>
            <person name="Zheng Q."/>
            <person name="Huang R."/>
            <person name="Yang H."/>
            <person name="Du X."/>
            <person name="Chen L."/>
            <person name="Yang M."/>
            <person name="Gaffney P.M."/>
            <person name="Wang S."/>
            <person name="Luo L."/>
            <person name="She Z."/>
            <person name="Ming Y."/>
            <person name="Huang W."/>
            <person name="Zhang S."/>
            <person name="Huang B."/>
            <person name="Zhang Y."/>
            <person name="Qu T."/>
            <person name="Ni P."/>
            <person name="Miao G."/>
            <person name="Wang J."/>
            <person name="Wang Q."/>
            <person name="Steinberg C.E."/>
            <person name="Wang H."/>
            <person name="Li N."/>
            <person name="Qian L."/>
            <person name="Zhang G."/>
            <person name="Li Y."/>
            <person name="Yang H."/>
            <person name="Liu X."/>
            <person name="Wang J."/>
            <person name="Yin Y."/>
            <person name="Wang J."/>
        </authorList>
    </citation>
    <scope>NUCLEOTIDE SEQUENCE [LARGE SCALE GENOMIC DNA]</scope>
    <source>
        <strain evidence="9">05x7-T-G4-1.051#20</strain>
    </source>
</reference>
<keyword evidence="4 8" id="KW-0547">Nucleotide-binding</keyword>
<dbReference type="SUPFAM" id="SSF69012">
    <property type="entry name" value="alpha-ketoacid dehydrogenase kinase, N-terminal domain"/>
    <property type="match status" value="1"/>
</dbReference>
<accession>K1RCK5</accession>
<keyword evidence="3 8" id="KW-0808">Transferase</keyword>
<dbReference type="GO" id="GO:0004740">
    <property type="term" value="F:pyruvate dehydrogenase (acetyl-transferring) kinase activity"/>
    <property type="evidence" value="ECO:0007669"/>
    <property type="project" value="TreeGrafter"/>
</dbReference>
<dbReference type="InterPro" id="IPR036890">
    <property type="entry name" value="HATPase_C_sf"/>
</dbReference>
<dbReference type="PANTHER" id="PTHR11947:SF20">
    <property type="entry name" value="[3-METHYL-2-OXOBUTANOATE DEHYDROGENASE [LIPOAMIDE]] KINASE, MITOCHONDRIAL"/>
    <property type="match status" value="1"/>
</dbReference>
<evidence type="ECO:0000313" key="9">
    <source>
        <dbReference type="EMBL" id="EKC41399.1"/>
    </source>
</evidence>
<dbReference type="CDD" id="cd16929">
    <property type="entry name" value="HATPase_PDK-like"/>
    <property type="match status" value="1"/>
</dbReference>
<gene>
    <name evidence="9" type="ORF">CGI_10025674</name>
</gene>
<proteinExistence type="inferred from homology"/>
<dbReference type="EMBL" id="JH816368">
    <property type="protein sequence ID" value="EKC41399.1"/>
    <property type="molecule type" value="Genomic_DNA"/>
</dbReference>
<organism evidence="9">
    <name type="scientific">Magallana gigas</name>
    <name type="common">Pacific oyster</name>
    <name type="synonym">Crassostrea gigas</name>
    <dbReference type="NCBI Taxonomy" id="29159"/>
    <lineage>
        <taxon>Eukaryota</taxon>
        <taxon>Metazoa</taxon>
        <taxon>Spiralia</taxon>
        <taxon>Lophotrochozoa</taxon>
        <taxon>Mollusca</taxon>
        <taxon>Bivalvia</taxon>
        <taxon>Autobranchia</taxon>
        <taxon>Pteriomorphia</taxon>
        <taxon>Ostreida</taxon>
        <taxon>Ostreoidea</taxon>
        <taxon>Ostreidae</taxon>
        <taxon>Magallana</taxon>
    </lineage>
</organism>
<dbReference type="Pfam" id="PF10436">
    <property type="entry name" value="BCDHK_Adom3"/>
    <property type="match status" value="1"/>
</dbReference>
<dbReference type="InterPro" id="IPR005467">
    <property type="entry name" value="His_kinase_dom"/>
</dbReference>
<protein>
    <recommendedName>
        <fullName evidence="8">Protein-serine/threonine kinase</fullName>
        <ecNumber evidence="8">2.7.11.-</ecNumber>
    </recommendedName>
</protein>
<dbReference type="OrthoDB" id="3264224at2759"/>
<dbReference type="InterPro" id="IPR018955">
    <property type="entry name" value="BCDHK/PDK_N"/>
</dbReference>
<keyword evidence="6 8" id="KW-0067">ATP-binding</keyword>
<dbReference type="SUPFAM" id="SSF55874">
    <property type="entry name" value="ATPase domain of HSP90 chaperone/DNA topoisomerase II/histidine kinase"/>
    <property type="match status" value="1"/>
</dbReference>
<evidence type="ECO:0000256" key="7">
    <source>
        <dbReference type="ARBA" id="ARBA00023128"/>
    </source>
</evidence>
<dbReference type="GO" id="GO:0005759">
    <property type="term" value="C:mitochondrial matrix"/>
    <property type="evidence" value="ECO:0007669"/>
    <property type="project" value="UniProtKB-SubCell"/>
</dbReference>
<keyword evidence="5 8" id="KW-0418">Kinase</keyword>
<dbReference type="Gene3D" id="1.20.140.20">
    <property type="entry name" value="Alpha-ketoacid/pyruvate dehydrogenase kinase, N-terminal domain"/>
    <property type="match status" value="1"/>
</dbReference>
<name>K1RCK5_MAGGI</name>
<dbReference type="Pfam" id="PF02518">
    <property type="entry name" value="HATPase_c"/>
    <property type="match status" value="1"/>
</dbReference>
<evidence type="ECO:0000256" key="3">
    <source>
        <dbReference type="ARBA" id="ARBA00022679"/>
    </source>
</evidence>
<evidence type="ECO:0000256" key="1">
    <source>
        <dbReference type="ARBA" id="ARBA00006155"/>
    </source>
</evidence>